<feature type="domain" description="UPF0033" evidence="2">
    <location>
        <begin position="8"/>
        <end position="32"/>
    </location>
</feature>
<proteinExistence type="inferred from homology"/>
<dbReference type="RefSeq" id="WP_015049237.1">
    <property type="nucleotide sequence ID" value="NC_018870.1"/>
</dbReference>
<dbReference type="CDD" id="cd03421">
    <property type="entry name" value="SirA_like_N"/>
    <property type="match status" value="1"/>
</dbReference>
<evidence type="ECO:0000256" key="1">
    <source>
        <dbReference type="ARBA" id="ARBA00008984"/>
    </source>
</evidence>
<dbReference type="Pfam" id="PF01206">
    <property type="entry name" value="TusA"/>
    <property type="match status" value="1"/>
</dbReference>
<comment type="similarity">
    <text evidence="1">Belongs to the sulfur carrier protein TusA family.</text>
</comment>
<dbReference type="InterPro" id="IPR027396">
    <property type="entry name" value="DsrEFH-like"/>
</dbReference>
<sequence>MSEEGVFVDARGLSCPQPVIMTRKALESAAEGRVTAVVDNEVARDNIVKMARSLSCEVDIDRAGSDYYIHITRPEHFSTRLQRQETQLFVFSSDCLGRGSEELGRTLMKNFFYSLCEQGGLGKVLIFLNGGVRLTCTGSPVLDYLIELQQDGAAILTCGTCLDYYQLRSSLGVGEVTNMYAIVEYLQQCPRVVFL</sequence>
<dbReference type="PANTHER" id="PTHR33279">
    <property type="entry name" value="SULFUR CARRIER PROTEIN YEDF-RELATED"/>
    <property type="match status" value="1"/>
</dbReference>
<dbReference type="eggNOG" id="COG0425">
    <property type="taxonomic scope" value="Bacteria"/>
</dbReference>
<dbReference type="NCBIfam" id="TIGR03527">
    <property type="entry name" value="selenium_YedF"/>
    <property type="match status" value="1"/>
</dbReference>
<dbReference type="Proteomes" id="UP000000467">
    <property type="component" value="Chromosome"/>
</dbReference>
<dbReference type="STRING" id="1089553.Tph_c00680"/>
<evidence type="ECO:0000259" key="2">
    <source>
        <dbReference type="PROSITE" id="PS01148"/>
    </source>
</evidence>
<dbReference type="InterPro" id="IPR019870">
    <property type="entry name" value="Se_metab_YedF"/>
</dbReference>
<dbReference type="Gene3D" id="3.30.110.40">
    <property type="entry name" value="TusA-like domain"/>
    <property type="match status" value="1"/>
</dbReference>
<dbReference type="KEGG" id="tpz:Tph_c00680"/>
<protein>
    <submittedName>
        <fullName evidence="3">SirA-like response regulator protein</fullName>
    </submittedName>
</protein>
<name>K4LE32_THEPS</name>
<dbReference type="EMBL" id="CP003732">
    <property type="protein sequence ID" value="AFV10317.1"/>
    <property type="molecule type" value="Genomic_DNA"/>
</dbReference>
<gene>
    <name evidence="3" type="ordered locus">Tph_c00680</name>
</gene>
<accession>K4LE32</accession>
<dbReference type="PANTHER" id="PTHR33279:SF6">
    <property type="entry name" value="SULFUR CARRIER PROTEIN YEDF-RELATED"/>
    <property type="match status" value="1"/>
</dbReference>
<evidence type="ECO:0000313" key="3">
    <source>
        <dbReference type="EMBL" id="AFV10317.1"/>
    </source>
</evidence>
<keyword evidence="4" id="KW-1185">Reference proteome</keyword>
<organism evidence="3 4">
    <name type="scientific">Thermacetogenium phaeum (strain ATCC BAA-254 / DSM 26808 / PB)</name>
    <dbReference type="NCBI Taxonomy" id="1089553"/>
    <lineage>
        <taxon>Bacteria</taxon>
        <taxon>Bacillati</taxon>
        <taxon>Bacillota</taxon>
        <taxon>Clostridia</taxon>
        <taxon>Thermoanaerobacterales</taxon>
        <taxon>Thermoanaerobacteraceae</taxon>
        <taxon>Thermacetogenium</taxon>
    </lineage>
</organism>
<dbReference type="InterPro" id="IPR001455">
    <property type="entry name" value="TusA-like"/>
</dbReference>
<dbReference type="HOGENOM" id="CLU_097491_0_0_9"/>
<dbReference type="SUPFAM" id="SSF75169">
    <property type="entry name" value="DsrEFH-like"/>
    <property type="match status" value="1"/>
</dbReference>
<evidence type="ECO:0000313" key="4">
    <source>
        <dbReference type="Proteomes" id="UP000000467"/>
    </source>
</evidence>
<dbReference type="AlphaFoldDB" id="K4LE32"/>
<dbReference type="PROSITE" id="PS01148">
    <property type="entry name" value="UPF0033"/>
    <property type="match status" value="1"/>
</dbReference>
<reference evidence="3 4" key="1">
    <citation type="journal article" date="2012" name="BMC Genomics">
        <title>Genome-guided analysis of physiological and morphological traits of the fermentative acetate oxidizer Thermacetogenium phaeum.</title>
        <authorList>
            <person name="Oehler D."/>
            <person name="Poehlein A."/>
            <person name="Leimbach A."/>
            <person name="Muller N."/>
            <person name="Daniel R."/>
            <person name="Gottschalk G."/>
            <person name="Schink B."/>
        </authorList>
    </citation>
    <scope>NUCLEOTIDE SEQUENCE [LARGE SCALE GENOMIC DNA]</scope>
    <source>
        <strain evidence="4">ATCC BAA-254 / DSM 26808 / PB</strain>
    </source>
</reference>
<dbReference type="SUPFAM" id="SSF64307">
    <property type="entry name" value="SirA-like"/>
    <property type="match status" value="1"/>
</dbReference>
<dbReference type="InterPro" id="IPR036868">
    <property type="entry name" value="TusA-like_sf"/>
</dbReference>